<protein>
    <submittedName>
        <fullName evidence="2">Uncharacterized protein</fullName>
    </submittedName>
</protein>
<name>A0A1G1W4M0_9BACT</name>
<accession>A0A1G1W4M0</accession>
<comment type="caution">
    <text evidence="2">The sequence shown here is derived from an EMBL/GenBank/DDBJ whole genome shotgun (WGS) entry which is preliminary data.</text>
</comment>
<evidence type="ECO:0000313" key="2">
    <source>
        <dbReference type="EMBL" id="OGY22636.1"/>
    </source>
</evidence>
<evidence type="ECO:0000256" key="1">
    <source>
        <dbReference type="SAM" id="Phobius"/>
    </source>
</evidence>
<proteinExistence type="predicted"/>
<evidence type="ECO:0000313" key="3">
    <source>
        <dbReference type="Proteomes" id="UP000178493"/>
    </source>
</evidence>
<keyword evidence="1" id="KW-1133">Transmembrane helix</keyword>
<keyword evidence="1" id="KW-0812">Transmembrane</keyword>
<feature type="transmembrane region" description="Helical" evidence="1">
    <location>
        <begin position="12"/>
        <end position="30"/>
    </location>
</feature>
<sequence length="105" mass="12060">MGKLFSFGEFGFWNSNVVIGPIWVIVAVYRKQKDVGIFFRKSCPPARCGNILQESEESAKSFIPFLIQLVQNPNLFPICFQFLTGRNYIQPTRVFEIYLVSGRFG</sequence>
<dbReference type="Proteomes" id="UP000178493">
    <property type="component" value="Unassembled WGS sequence"/>
</dbReference>
<keyword evidence="1" id="KW-0472">Membrane</keyword>
<gene>
    <name evidence="2" type="ORF">A2126_00425</name>
</gene>
<organism evidence="2 3">
    <name type="scientific">Candidatus Woykebacteria bacterium GWB1_45_5</name>
    <dbReference type="NCBI Taxonomy" id="1802592"/>
    <lineage>
        <taxon>Bacteria</taxon>
        <taxon>Candidatus Woykeibacteriota</taxon>
    </lineage>
</organism>
<reference evidence="2 3" key="1">
    <citation type="journal article" date="2016" name="Nat. Commun.">
        <title>Thousands of microbial genomes shed light on interconnected biogeochemical processes in an aquifer system.</title>
        <authorList>
            <person name="Anantharaman K."/>
            <person name="Brown C.T."/>
            <person name="Hug L.A."/>
            <person name="Sharon I."/>
            <person name="Castelle C.J."/>
            <person name="Probst A.J."/>
            <person name="Thomas B.C."/>
            <person name="Singh A."/>
            <person name="Wilkins M.J."/>
            <person name="Karaoz U."/>
            <person name="Brodie E.L."/>
            <person name="Williams K.H."/>
            <person name="Hubbard S.S."/>
            <person name="Banfield J.F."/>
        </authorList>
    </citation>
    <scope>NUCLEOTIDE SEQUENCE [LARGE SCALE GENOMIC DNA]</scope>
</reference>
<dbReference type="EMBL" id="MHCO01000048">
    <property type="protein sequence ID" value="OGY22636.1"/>
    <property type="molecule type" value="Genomic_DNA"/>
</dbReference>
<dbReference type="AlphaFoldDB" id="A0A1G1W4M0"/>